<feature type="region of interest" description="Disordered" evidence="5">
    <location>
        <begin position="122"/>
        <end position="172"/>
    </location>
</feature>
<dbReference type="PANTHER" id="PTHR46494:SF1">
    <property type="entry name" value="CORA FAMILY METAL ION TRANSPORTER (EUROFUNG)"/>
    <property type="match status" value="1"/>
</dbReference>
<sequence>MDTLDQLDQHPTAGDASDKFEDFDLKAVFQETAREAASETCSNFVVEFGPRRVRVARNLELCDFESMFKNDTRGDEYPIRWINVWDTYAQKDIVDYIGQQYEFSDRLRSLVKMKPVAKWREDRTKQRRKIAGVQKPAARGKTTSTESALERGEKASSTGSEQLPAEPPPEISLDGDDIQLYFLLKETVNYSSIDHTDRDTVLSFHEEPTIEPASPEVNAEKWRLDNLKSMRSNMLNVLKQLSQQGYDEYKTNPLTQSSVRKALQAKMRRPKFPPDQLKQELGEEGASNLFYYLFEDYTAAGPFQAARDTLNELCCIAIRKMKHKTSEIIPRLHNLSKELRELRHLFENYKSLIKKIMVTTKTEGPTGEYAWNLARSLSNLSNPTAAMDTPIEEPRVKLTKSAMDRFDRLADRLQWLMLNTIQGHQEEITALSDTYFNLTQQKDSQATAKLNRSATLLAKLSVIFLPLSFMTGYFGVEISDLNNYWTSEDYWNAFAVVAVLSFLCLFFIGRMLMFLDDLGIQFWRLLRAGSRRVLGWPSQRKAERDRNADSIVADAGDT</sequence>
<comment type="subcellular location">
    <subcellularLocation>
        <location evidence="1">Cell membrane</location>
        <topology evidence="1">Multi-pass membrane protein</topology>
    </subcellularLocation>
</comment>
<dbReference type="GO" id="GO:0005886">
    <property type="term" value="C:plasma membrane"/>
    <property type="evidence" value="ECO:0007669"/>
    <property type="project" value="UniProtKB-SubCell"/>
</dbReference>
<dbReference type="OrthoDB" id="5430812at2759"/>
<evidence type="ECO:0000256" key="1">
    <source>
        <dbReference type="ARBA" id="ARBA00004651"/>
    </source>
</evidence>
<evidence type="ECO:0000256" key="6">
    <source>
        <dbReference type="SAM" id="Phobius"/>
    </source>
</evidence>
<evidence type="ECO:0000313" key="8">
    <source>
        <dbReference type="Proteomes" id="UP000293360"/>
    </source>
</evidence>
<feature type="transmembrane region" description="Helical" evidence="6">
    <location>
        <begin position="456"/>
        <end position="474"/>
    </location>
</feature>
<keyword evidence="4 6" id="KW-0472">Membrane</keyword>
<evidence type="ECO:0000256" key="5">
    <source>
        <dbReference type="SAM" id="MobiDB-lite"/>
    </source>
</evidence>
<evidence type="ECO:0000313" key="7">
    <source>
        <dbReference type="EMBL" id="RYO98539.1"/>
    </source>
</evidence>
<protein>
    <submittedName>
        <fullName evidence="7">Uncharacterized protein</fullName>
    </submittedName>
</protein>
<keyword evidence="2 6" id="KW-0812">Transmembrane</keyword>
<dbReference type="InterPro" id="IPR045863">
    <property type="entry name" value="CorA_TM1_TM2"/>
</dbReference>
<reference evidence="7 8" key="1">
    <citation type="submission" date="2018-06" db="EMBL/GenBank/DDBJ databases">
        <title>Complete Genomes of Monosporascus.</title>
        <authorList>
            <person name="Robinson A.J."/>
            <person name="Natvig D.O."/>
        </authorList>
    </citation>
    <scope>NUCLEOTIDE SEQUENCE [LARGE SCALE GENOMIC DNA]</scope>
    <source>
        <strain evidence="7 8">CBS 110550</strain>
    </source>
</reference>
<dbReference type="SUPFAM" id="SSF144083">
    <property type="entry name" value="Magnesium transport protein CorA, transmembrane region"/>
    <property type="match status" value="1"/>
</dbReference>
<evidence type="ECO:0000256" key="2">
    <source>
        <dbReference type="ARBA" id="ARBA00022692"/>
    </source>
</evidence>
<feature type="transmembrane region" description="Helical" evidence="6">
    <location>
        <begin position="494"/>
        <end position="515"/>
    </location>
</feature>
<keyword evidence="3 6" id="KW-1133">Transmembrane helix</keyword>
<dbReference type="InterPro" id="IPR002523">
    <property type="entry name" value="MgTranspt_CorA/ZnTranspt_ZntB"/>
</dbReference>
<accession>A0A4Q4T351</accession>
<evidence type="ECO:0000256" key="3">
    <source>
        <dbReference type="ARBA" id="ARBA00022989"/>
    </source>
</evidence>
<evidence type="ECO:0000256" key="4">
    <source>
        <dbReference type="ARBA" id="ARBA00023136"/>
    </source>
</evidence>
<dbReference type="GO" id="GO:0050897">
    <property type="term" value="F:cobalt ion binding"/>
    <property type="evidence" value="ECO:0007669"/>
    <property type="project" value="TreeGrafter"/>
</dbReference>
<dbReference type="Proteomes" id="UP000293360">
    <property type="component" value="Unassembled WGS sequence"/>
</dbReference>
<dbReference type="GO" id="GO:0000287">
    <property type="term" value="F:magnesium ion binding"/>
    <property type="evidence" value="ECO:0007669"/>
    <property type="project" value="TreeGrafter"/>
</dbReference>
<dbReference type="GO" id="GO:0015095">
    <property type="term" value="F:magnesium ion transmembrane transporter activity"/>
    <property type="evidence" value="ECO:0007669"/>
    <property type="project" value="TreeGrafter"/>
</dbReference>
<dbReference type="EMBL" id="QJNU01000455">
    <property type="protein sequence ID" value="RYO98539.1"/>
    <property type="molecule type" value="Genomic_DNA"/>
</dbReference>
<dbReference type="Gene3D" id="1.20.58.340">
    <property type="entry name" value="Magnesium transport protein CorA, transmembrane region"/>
    <property type="match status" value="1"/>
</dbReference>
<dbReference type="PANTHER" id="PTHR46494">
    <property type="entry name" value="CORA FAMILY METAL ION TRANSPORTER (EUROFUNG)"/>
    <property type="match status" value="1"/>
</dbReference>
<keyword evidence="8" id="KW-1185">Reference proteome</keyword>
<gene>
    <name evidence="7" type="ORF">DL764_007046</name>
</gene>
<comment type="caution">
    <text evidence="7">The sequence shown here is derived from an EMBL/GenBank/DDBJ whole genome shotgun (WGS) entry which is preliminary data.</text>
</comment>
<proteinExistence type="predicted"/>
<organism evidence="7 8">
    <name type="scientific">Monosporascus ibericus</name>
    <dbReference type="NCBI Taxonomy" id="155417"/>
    <lineage>
        <taxon>Eukaryota</taxon>
        <taxon>Fungi</taxon>
        <taxon>Dikarya</taxon>
        <taxon>Ascomycota</taxon>
        <taxon>Pezizomycotina</taxon>
        <taxon>Sordariomycetes</taxon>
        <taxon>Xylariomycetidae</taxon>
        <taxon>Xylariales</taxon>
        <taxon>Xylariales incertae sedis</taxon>
        <taxon>Monosporascus</taxon>
    </lineage>
</organism>
<dbReference type="Pfam" id="PF01544">
    <property type="entry name" value="CorA"/>
    <property type="match status" value="1"/>
</dbReference>
<name>A0A4Q4T351_9PEZI</name>
<dbReference type="STRING" id="155417.A0A4Q4T351"/>
<dbReference type="GO" id="GO:0015087">
    <property type="term" value="F:cobalt ion transmembrane transporter activity"/>
    <property type="evidence" value="ECO:0007669"/>
    <property type="project" value="TreeGrafter"/>
</dbReference>
<dbReference type="AlphaFoldDB" id="A0A4Q4T351"/>